<dbReference type="STRING" id="1434104.MCMEM_1787"/>
<dbReference type="PANTHER" id="PTHR36507:SF1">
    <property type="entry name" value="BLL1555 PROTEIN"/>
    <property type="match status" value="1"/>
</dbReference>
<keyword evidence="4" id="KW-1185">Reference proteome</keyword>
<protein>
    <submittedName>
        <fullName evidence="3">Copper binding protein, plastocyanin/azurin family</fullName>
    </submittedName>
</protein>
<dbReference type="InterPro" id="IPR008972">
    <property type="entry name" value="Cupredoxin"/>
</dbReference>
<reference evidence="3 4" key="1">
    <citation type="submission" date="2014-07" db="EMBL/GenBank/DDBJ databases">
        <title>Methanogenic archaea and the global carbon cycle.</title>
        <authorList>
            <person name="Henriksen J.R."/>
            <person name="Luke J."/>
            <person name="Reinhart S."/>
            <person name="Benedict M.N."/>
            <person name="Youngblut N.D."/>
            <person name="Metcalf M.E."/>
            <person name="Whitaker R.J."/>
            <person name="Metcalf W.W."/>
        </authorList>
    </citation>
    <scope>NUCLEOTIDE SEQUENCE [LARGE SCALE GENOMIC DNA]</scope>
    <source>
        <strain evidence="3 4">MM1</strain>
    </source>
</reference>
<dbReference type="EMBL" id="CP009518">
    <property type="protein sequence ID" value="AKB85840.1"/>
    <property type="molecule type" value="Genomic_DNA"/>
</dbReference>
<dbReference type="InterPro" id="IPR047589">
    <property type="entry name" value="DUF11_rpt"/>
</dbReference>
<evidence type="ECO:0000256" key="1">
    <source>
        <dbReference type="SAM" id="MobiDB-lite"/>
    </source>
</evidence>
<dbReference type="AlphaFoldDB" id="A0A0E3X161"/>
<feature type="domain" description="DUF11" evidence="2">
    <location>
        <begin position="221"/>
        <end position="316"/>
    </location>
</feature>
<dbReference type="Pfam" id="PF01345">
    <property type="entry name" value="DUF11"/>
    <property type="match status" value="1"/>
</dbReference>
<dbReference type="InterPro" id="IPR001434">
    <property type="entry name" value="OmcB-like_DUF11"/>
</dbReference>
<dbReference type="NCBIfam" id="TIGR01451">
    <property type="entry name" value="B_ant_repeat"/>
    <property type="match status" value="1"/>
</dbReference>
<dbReference type="KEGG" id="mmet:MCMEM_1787"/>
<dbReference type="PANTHER" id="PTHR36507">
    <property type="entry name" value="BLL1555 PROTEIN"/>
    <property type="match status" value="1"/>
</dbReference>
<name>A0A0E3X161_METMT</name>
<sequence>MEEHPDAKITITYWSESEITEIADELSQEWGKTVTPTAMYKVEASEGNIRVVSWIDAESQIALYTSTENVANPVEDSVETPVEDPVETPVEDPIEGPVENPVEDPVSGKDVLFNGNIEEGDGYQINNVVIDVAEVFADAETCVFKVYDQGELIHDKLLNEGDSFSFDAEGETIEITLDYVSGGIVPRATIFITITDDDQVYLDKIVDGGHDKAEFSGIPEIIITKEVSSYSVEQGDIVTVTVVVRNDGDSRATDVRFTDPKPAGFILQEITLEEAGPMLIDKYEERIIYLYKLQANEPGTFELMPTVATYSNDAEMDFPQATSNRPVITVTGEEKVPDDENGEVIESQAYVIKLDRYAAIPNTLEVNRGDTVIWRNEQEESKYIFEVISEDGLWEEQSINYGMEFSYTFTEAGTYNFIVPPWNSMNSTVIVK</sequence>
<proteinExistence type="predicted"/>
<dbReference type="SUPFAM" id="SSF49503">
    <property type="entry name" value="Cupredoxins"/>
    <property type="match status" value="1"/>
</dbReference>
<dbReference type="HOGENOM" id="CLU_634037_0_0_2"/>
<feature type="region of interest" description="Disordered" evidence="1">
    <location>
        <begin position="76"/>
        <end position="107"/>
    </location>
</feature>
<feature type="compositionally biased region" description="Acidic residues" evidence="1">
    <location>
        <begin position="76"/>
        <end position="94"/>
    </location>
</feature>
<dbReference type="Proteomes" id="UP000033048">
    <property type="component" value="Chromosome"/>
</dbReference>
<dbReference type="InterPro" id="IPR052721">
    <property type="entry name" value="ET_Amicyanin"/>
</dbReference>
<organism evidence="3 4">
    <name type="scientific">Methanococcoides methylutens MM1</name>
    <dbReference type="NCBI Taxonomy" id="1434104"/>
    <lineage>
        <taxon>Archaea</taxon>
        <taxon>Methanobacteriati</taxon>
        <taxon>Methanobacteriota</taxon>
        <taxon>Stenosarchaea group</taxon>
        <taxon>Methanomicrobia</taxon>
        <taxon>Methanosarcinales</taxon>
        <taxon>Methanosarcinaceae</taxon>
        <taxon>Methanococcoides</taxon>
    </lineage>
</organism>
<gene>
    <name evidence="3" type="ORF">MCMEM_1787</name>
</gene>
<dbReference type="Gene3D" id="2.60.40.420">
    <property type="entry name" value="Cupredoxins - blue copper proteins"/>
    <property type="match status" value="1"/>
</dbReference>
<evidence type="ECO:0000313" key="4">
    <source>
        <dbReference type="Proteomes" id="UP000033048"/>
    </source>
</evidence>
<accession>A0A0E3X161</accession>
<evidence type="ECO:0000259" key="2">
    <source>
        <dbReference type="Pfam" id="PF01345"/>
    </source>
</evidence>
<evidence type="ECO:0000313" key="3">
    <source>
        <dbReference type="EMBL" id="AKB85840.1"/>
    </source>
</evidence>